<keyword evidence="3" id="KW-1185">Reference proteome</keyword>
<evidence type="ECO:0000313" key="3">
    <source>
        <dbReference type="Proteomes" id="UP000286976"/>
    </source>
</evidence>
<organism evidence="2 3">
    <name type="scientific">Aliidiomarina taiwanensis</name>
    <dbReference type="NCBI Taxonomy" id="946228"/>
    <lineage>
        <taxon>Bacteria</taxon>
        <taxon>Pseudomonadati</taxon>
        <taxon>Pseudomonadota</taxon>
        <taxon>Gammaproteobacteria</taxon>
        <taxon>Alteromonadales</taxon>
        <taxon>Idiomarinaceae</taxon>
        <taxon>Aliidiomarina</taxon>
    </lineage>
</organism>
<dbReference type="Proteomes" id="UP000286976">
    <property type="component" value="Unassembled WGS sequence"/>
</dbReference>
<sequence length="167" mass="18009">MTKFNQTAFSLVLAGVLVSGAAFSQTRVASSQPNWRADALFETVTLSEGFTPDPWSYDLQAGGQNQATRLGDECSGYINNSAPDVTLIYEGGSILDLHLYVTSNEDTTLVVSGPDGRWHCNDDAMGLNPMIIFEQPDGGQYDIWVGVYGSGDIVPATLHISELNPMD</sequence>
<protein>
    <submittedName>
        <fullName evidence="2">Peptidase S1</fullName>
    </submittedName>
</protein>
<proteinExistence type="predicted"/>
<name>A0A432X9K9_9GAMM</name>
<feature type="chain" id="PRO_5019246579" evidence="1">
    <location>
        <begin position="25"/>
        <end position="167"/>
    </location>
</feature>
<reference evidence="2 3" key="1">
    <citation type="journal article" date="2011" name="Front. Microbiol.">
        <title>Genomic signatures of strain selection and enhancement in Bacillus atrophaeus var. globigii, a historical biowarfare simulant.</title>
        <authorList>
            <person name="Gibbons H.S."/>
            <person name="Broomall S.M."/>
            <person name="McNew L.A."/>
            <person name="Daligault H."/>
            <person name="Chapman C."/>
            <person name="Bruce D."/>
            <person name="Karavis M."/>
            <person name="Krepps M."/>
            <person name="McGregor P.A."/>
            <person name="Hong C."/>
            <person name="Park K.H."/>
            <person name="Akmal A."/>
            <person name="Feldman A."/>
            <person name="Lin J.S."/>
            <person name="Chang W.E."/>
            <person name="Higgs B.W."/>
            <person name="Demirev P."/>
            <person name="Lindquist J."/>
            <person name="Liem A."/>
            <person name="Fochler E."/>
            <person name="Read T.D."/>
            <person name="Tapia R."/>
            <person name="Johnson S."/>
            <person name="Bishop-Lilly K.A."/>
            <person name="Detter C."/>
            <person name="Han C."/>
            <person name="Sozhamannan S."/>
            <person name="Rosenzweig C.N."/>
            <person name="Skowronski E.W."/>
        </authorList>
    </citation>
    <scope>NUCLEOTIDE SEQUENCE [LARGE SCALE GENOMIC DNA]</scope>
    <source>
        <strain evidence="2 3">AIT1</strain>
    </source>
</reference>
<dbReference type="OrthoDB" id="5973611at2"/>
<accession>A0A432X9K9</accession>
<dbReference type="EMBL" id="PIPQ01000001">
    <property type="protein sequence ID" value="RUO43996.1"/>
    <property type="molecule type" value="Genomic_DNA"/>
</dbReference>
<dbReference type="AlphaFoldDB" id="A0A432X9K9"/>
<feature type="signal peptide" evidence="1">
    <location>
        <begin position="1"/>
        <end position="24"/>
    </location>
</feature>
<gene>
    <name evidence="2" type="ORF">CWE15_02095</name>
</gene>
<dbReference type="RefSeq" id="WP_126756392.1">
    <property type="nucleotide sequence ID" value="NZ_PIPQ01000001.1"/>
</dbReference>
<evidence type="ECO:0000256" key="1">
    <source>
        <dbReference type="SAM" id="SignalP"/>
    </source>
</evidence>
<comment type="caution">
    <text evidence="2">The sequence shown here is derived from an EMBL/GenBank/DDBJ whole genome shotgun (WGS) entry which is preliminary data.</text>
</comment>
<keyword evidence="1" id="KW-0732">Signal</keyword>
<evidence type="ECO:0000313" key="2">
    <source>
        <dbReference type="EMBL" id="RUO43996.1"/>
    </source>
</evidence>